<dbReference type="Pfam" id="PF01118">
    <property type="entry name" value="Semialdhyde_dh"/>
    <property type="match status" value="1"/>
</dbReference>
<dbReference type="InterPro" id="IPR000534">
    <property type="entry name" value="Semialdehyde_DH_NAD-bd"/>
</dbReference>
<evidence type="ECO:0000256" key="8">
    <source>
        <dbReference type="ARBA" id="ARBA00022857"/>
    </source>
</evidence>
<evidence type="ECO:0000256" key="10">
    <source>
        <dbReference type="ARBA" id="ARBA00023002"/>
    </source>
</evidence>
<evidence type="ECO:0000313" key="15">
    <source>
        <dbReference type="EMBL" id="ADI38333.1"/>
    </source>
</evidence>
<evidence type="ECO:0000256" key="9">
    <source>
        <dbReference type="ARBA" id="ARBA00022915"/>
    </source>
</evidence>
<dbReference type="EMBL" id="CP001928">
    <property type="protein sequence ID" value="ADI38333.1"/>
    <property type="molecule type" value="Genomic_DNA"/>
</dbReference>
<evidence type="ECO:0000256" key="6">
    <source>
        <dbReference type="ARBA" id="ARBA00022605"/>
    </source>
</evidence>
<feature type="domain" description="Semialdehyde dehydrogenase NAD-binding" evidence="14">
    <location>
        <begin position="6"/>
        <end position="123"/>
    </location>
</feature>
<keyword evidence="11" id="KW-0457">Lysine biosynthesis</keyword>
<dbReference type="InterPro" id="IPR005676">
    <property type="entry name" value="Asp_semi-ald_DH_pep-lack"/>
</dbReference>
<feature type="active site" description="Acyl-thioester intermediate" evidence="13">
    <location>
        <position position="139"/>
    </location>
</feature>
<protein>
    <recommendedName>
        <fullName evidence="5">aspartate-semialdehyde dehydrogenase</fullName>
        <ecNumber evidence="5">1.2.1.11</ecNumber>
    </recommendedName>
</protein>
<dbReference type="Gene3D" id="3.40.50.720">
    <property type="entry name" value="NAD(P)-binding Rossmann-like Domain"/>
    <property type="match status" value="1"/>
</dbReference>
<dbReference type="GO" id="GO:0004073">
    <property type="term" value="F:aspartate-semialdehyde dehydrogenase activity"/>
    <property type="evidence" value="ECO:0007669"/>
    <property type="project" value="UniProtKB-EC"/>
</dbReference>
<dbReference type="RefSeq" id="WP_013182047.1">
    <property type="nucleotide sequence ID" value="NC_014225.1"/>
</dbReference>
<dbReference type="GO" id="GO:0019877">
    <property type="term" value="P:diaminopimelate biosynthetic process"/>
    <property type="evidence" value="ECO:0007669"/>
    <property type="project" value="UniProtKB-KW"/>
</dbReference>
<evidence type="ECO:0000256" key="7">
    <source>
        <dbReference type="ARBA" id="ARBA00022697"/>
    </source>
</evidence>
<dbReference type="InterPro" id="IPR051823">
    <property type="entry name" value="ASADH-related"/>
</dbReference>
<accession>D6YW22</accession>
<keyword evidence="8" id="KW-0521">NADP</keyword>
<evidence type="ECO:0000259" key="14">
    <source>
        <dbReference type="SMART" id="SM00859"/>
    </source>
</evidence>
<dbReference type="NCBIfam" id="TIGR00978">
    <property type="entry name" value="asd_EA"/>
    <property type="match status" value="1"/>
</dbReference>
<dbReference type="InterPro" id="IPR000319">
    <property type="entry name" value="Asp-semialdehyde_DH_CS"/>
</dbReference>
<sequence>MKRKIPVAILGATGSVGQSFVRLLKDHPWFYIAELVASKRSAGKKFGDFVPNTHLEDHFIKAVSDSLSSKIVFSALDAQVAGEIESSLARKGHWVISNCRNHRYDPDVPLLIPEVNPEQLHWIKRQQFGGGVIVTNPNCSVIGLALTLKPLVEAFGVEQVHVVTLQAVSGAGFRARTILDIDDNVIPYISGEEEKIEKELDKILCIKRVSAQCNRVSVSDGHTQCVSVKLSQTASLEEIKSAWTAFRSPVLPSSPSKPIHYFNEESYPQPKLHRMLEKGMAVSVGRLRKCSLFDIKYATLSHNTIRGAAGCAIMNAELLIDHHYNGDIVGASSLIGQCP</sequence>
<dbReference type="OrthoDB" id="9805684at2"/>
<dbReference type="PIRSF" id="PIRSF000148">
    <property type="entry name" value="ASA_dh"/>
    <property type="match status" value="1"/>
</dbReference>
<evidence type="ECO:0000313" key="16">
    <source>
        <dbReference type="Proteomes" id="UP000001505"/>
    </source>
</evidence>
<keyword evidence="9" id="KW-0220">Diaminopimelate biosynthesis</keyword>
<evidence type="ECO:0000256" key="11">
    <source>
        <dbReference type="ARBA" id="ARBA00023154"/>
    </source>
</evidence>
<dbReference type="PANTHER" id="PTHR46718:SF1">
    <property type="entry name" value="ASPARTATE-SEMIALDEHYDE DEHYDROGENASE"/>
    <property type="match status" value="1"/>
</dbReference>
<dbReference type="EC" id="1.2.1.11" evidence="5"/>
<proteinExistence type="inferred from homology"/>
<comment type="pathway">
    <text evidence="2">Amino-acid biosynthesis; L-methionine biosynthesis via de novo pathway; L-homoserine from L-aspartate: step 2/3.</text>
</comment>
<dbReference type="GO" id="GO:0009089">
    <property type="term" value="P:lysine biosynthetic process via diaminopimelate"/>
    <property type="evidence" value="ECO:0007669"/>
    <property type="project" value="UniProtKB-UniPathway"/>
</dbReference>
<dbReference type="UniPathway" id="UPA00050">
    <property type="reaction ID" value="UER00463"/>
</dbReference>
<dbReference type="SMART" id="SM00859">
    <property type="entry name" value="Semialdhyde_dh"/>
    <property type="match status" value="1"/>
</dbReference>
<feature type="active site" description="Proton acceptor" evidence="13">
    <location>
        <position position="222"/>
    </location>
</feature>
<keyword evidence="6" id="KW-0028">Amino-acid biosynthesis</keyword>
<keyword evidence="16" id="KW-1185">Reference proteome</keyword>
<evidence type="ECO:0000256" key="12">
    <source>
        <dbReference type="ARBA" id="ARBA00023167"/>
    </source>
</evidence>
<dbReference type="GO" id="GO:0009086">
    <property type="term" value="P:methionine biosynthetic process"/>
    <property type="evidence" value="ECO:0007669"/>
    <property type="project" value="UniProtKB-KW"/>
</dbReference>
<evidence type="ECO:0000256" key="3">
    <source>
        <dbReference type="ARBA" id="ARBA00005097"/>
    </source>
</evidence>
<dbReference type="GO" id="GO:0051287">
    <property type="term" value="F:NAD binding"/>
    <property type="evidence" value="ECO:0007669"/>
    <property type="project" value="InterPro"/>
</dbReference>
<dbReference type="GO" id="GO:0046983">
    <property type="term" value="F:protein dimerization activity"/>
    <property type="evidence" value="ECO:0007669"/>
    <property type="project" value="InterPro"/>
</dbReference>
<dbReference type="GO" id="GO:0050661">
    <property type="term" value="F:NADP binding"/>
    <property type="evidence" value="ECO:0007669"/>
    <property type="project" value="InterPro"/>
</dbReference>
<keyword evidence="7" id="KW-0791">Threonine biosynthesis</keyword>
<dbReference type="Gene3D" id="3.30.360.10">
    <property type="entry name" value="Dihydrodipicolinate Reductase, domain 2"/>
    <property type="match status" value="1"/>
</dbReference>
<evidence type="ECO:0000256" key="2">
    <source>
        <dbReference type="ARBA" id="ARBA00005021"/>
    </source>
</evidence>
<dbReference type="KEGG" id="wch:wcw_0973"/>
<dbReference type="PROSITE" id="PS01103">
    <property type="entry name" value="ASD"/>
    <property type="match status" value="1"/>
</dbReference>
<dbReference type="Pfam" id="PF02774">
    <property type="entry name" value="Semialdhyde_dhC"/>
    <property type="match status" value="1"/>
</dbReference>
<dbReference type="InterPro" id="IPR012280">
    <property type="entry name" value="Semialdhyde_DH_dimer_dom"/>
</dbReference>
<dbReference type="eggNOG" id="COG0136">
    <property type="taxonomic scope" value="Bacteria"/>
</dbReference>
<keyword evidence="12" id="KW-0486">Methionine biosynthesis</keyword>
<dbReference type="UniPathway" id="UPA00051">
    <property type="reaction ID" value="UER00464"/>
</dbReference>
<evidence type="ECO:0000256" key="13">
    <source>
        <dbReference type="PIRSR" id="PIRSR000148-1"/>
    </source>
</evidence>
<dbReference type="AlphaFoldDB" id="D6YW22"/>
<dbReference type="SUPFAM" id="SSF51735">
    <property type="entry name" value="NAD(P)-binding Rossmann-fold domains"/>
    <property type="match status" value="1"/>
</dbReference>
<dbReference type="CDD" id="cd18130">
    <property type="entry name" value="ASADH_C_arch_fung_like"/>
    <property type="match status" value="1"/>
</dbReference>
<dbReference type="SUPFAM" id="SSF55347">
    <property type="entry name" value="Glyceraldehyde-3-phosphate dehydrogenase-like, C-terminal domain"/>
    <property type="match status" value="1"/>
</dbReference>
<keyword evidence="10 15" id="KW-0560">Oxidoreductase</keyword>
<dbReference type="NCBIfam" id="NF006416">
    <property type="entry name" value="PRK08664.1"/>
    <property type="match status" value="1"/>
</dbReference>
<comment type="function">
    <text evidence="1">Catalyzes the NADPH-dependent formation of L-aspartate-semialdehyde (L-ASA) by the reductive dephosphorylation of L-aspartyl-4-phosphate.</text>
</comment>
<comment type="similarity">
    <text evidence="4">Belongs to the aspartate-semialdehyde dehydrogenase family.</text>
</comment>
<dbReference type="UniPathway" id="UPA00034">
    <property type="reaction ID" value="UER00016"/>
</dbReference>
<dbReference type="PANTHER" id="PTHR46718">
    <property type="entry name" value="ASPARTATE-SEMIALDEHYDE DEHYDROGENASE"/>
    <property type="match status" value="1"/>
</dbReference>
<reference evidence="15 16" key="1">
    <citation type="journal article" date="2010" name="PLoS ONE">
        <title>The Waddlia genome: a window into chlamydial biology.</title>
        <authorList>
            <person name="Bertelli C."/>
            <person name="Collyn F."/>
            <person name="Croxatto A."/>
            <person name="Ruckert C."/>
            <person name="Polkinghorne A."/>
            <person name="Kebbi-Beghdadi C."/>
            <person name="Goesmann A."/>
            <person name="Vaughan L."/>
            <person name="Greub G."/>
        </authorList>
    </citation>
    <scope>NUCLEOTIDE SEQUENCE [LARGE SCALE GENOMIC DNA]</scope>
    <source>
        <strain evidence="16">ATCC VR-1470 / WSU 86-1044</strain>
    </source>
</reference>
<evidence type="ECO:0000256" key="1">
    <source>
        <dbReference type="ARBA" id="ARBA00002492"/>
    </source>
</evidence>
<evidence type="ECO:0000256" key="4">
    <source>
        <dbReference type="ARBA" id="ARBA00010584"/>
    </source>
</evidence>
<dbReference type="InterPro" id="IPR036291">
    <property type="entry name" value="NAD(P)-bd_dom_sf"/>
</dbReference>
<dbReference type="STRING" id="716544.wcw_0973"/>
<dbReference type="CDD" id="cd02315">
    <property type="entry name" value="ScASADH_like_N"/>
    <property type="match status" value="1"/>
</dbReference>
<name>D6YW22_WADCW</name>
<dbReference type="HOGENOM" id="CLU_049966_1_0_0"/>
<gene>
    <name evidence="15" type="primary">asd</name>
    <name evidence="15" type="ordered locus">wcw_0973</name>
</gene>
<comment type="pathway">
    <text evidence="3">Amino-acid biosynthesis; L-threonine biosynthesis; L-threonine from L-aspartate: step 2/5.</text>
</comment>
<dbReference type="Proteomes" id="UP000001505">
    <property type="component" value="Chromosome"/>
</dbReference>
<dbReference type="GO" id="GO:0009088">
    <property type="term" value="P:threonine biosynthetic process"/>
    <property type="evidence" value="ECO:0007669"/>
    <property type="project" value="UniProtKB-UniPathway"/>
</dbReference>
<organism evidence="15 16">
    <name type="scientific">Waddlia chondrophila (strain ATCC VR-1470 / WSU 86-1044)</name>
    <dbReference type="NCBI Taxonomy" id="716544"/>
    <lineage>
        <taxon>Bacteria</taxon>
        <taxon>Pseudomonadati</taxon>
        <taxon>Chlamydiota</taxon>
        <taxon>Chlamydiia</taxon>
        <taxon>Parachlamydiales</taxon>
        <taxon>Waddliaceae</taxon>
        <taxon>Waddlia</taxon>
    </lineage>
</organism>
<evidence type="ECO:0000256" key="5">
    <source>
        <dbReference type="ARBA" id="ARBA00013120"/>
    </source>
</evidence>